<keyword evidence="1" id="KW-0472">Membrane</keyword>
<dbReference type="OrthoDB" id="6902273at2"/>
<dbReference type="RefSeq" id="WP_045163909.1">
    <property type="nucleotide sequence ID" value="NZ_JYHV01000037.1"/>
</dbReference>
<organism evidence="2 3">
    <name type="scientific">Stutzerimonas stutzeri</name>
    <name type="common">Pseudomonas stutzeri</name>
    <dbReference type="NCBI Taxonomy" id="316"/>
    <lineage>
        <taxon>Bacteria</taxon>
        <taxon>Pseudomonadati</taxon>
        <taxon>Pseudomonadota</taxon>
        <taxon>Gammaproteobacteria</taxon>
        <taxon>Pseudomonadales</taxon>
        <taxon>Pseudomonadaceae</taxon>
        <taxon>Stutzerimonas</taxon>
    </lineage>
</organism>
<dbReference type="AlphaFoldDB" id="A0A0D9AEG5"/>
<gene>
    <name evidence="2" type="ORF">UF78_19720</name>
</gene>
<keyword evidence="1" id="KW-1133">Transmembrane helix</keyword>
<evidence type="ECO:0000313" key="3">
    <source>
        <dbReference type="Proteomes" id="UP000032487"/>
    </source>
</evidence>
<dbReference type="Proteomes" id="UP000032487">
    <property type="component" value="Unassembled WGS sequence"/>
</dbReference>
<feature type="transmembrane region" description="Helical" evidence="1">
    <location>
        <begin position="80"/>
        <end position="98"/>
    </location>
</feature>
<feature type="transmembrane region" description="Helical" evidence="1">
    <location>
        <begin position="150"/>
        <end position="168"/>
    </location>
</feature>
<protein>
    <submittedName>
        <fullName evidence="2">Uncharacterized protein</fullName>
    </submittedName>
</protein>
<dbReference type="PATRIC" id="fig|316.101.peg.2783"/>
<name>A0A0D9AEG5_STUST</name>
<feature type="transmembrane region" description="Helical" evidence="1">
    <location>
        <begin position="127"/>
        <end position="144"/>
    </location>
</feature>
<accession>A0A0D9AEG5</accession>
<dbReference type="EMBL" id="JYHV01000037">
    <property type="protein sequence ID" value="KJH79400.1"/>
    <property type="molecule type" value="Genomic_DNA"/>
</dbReference>
<keyword evidence="1" id="KW-0812">Transmembrane</keyword>
<reference evidence="2 3" key="1">
    <citation type="submission" date="2015-02" db="EMBL/GenBank/DDBJ databases">
        <title>Draft genome sequence of Pseudomonas stutzeri NT0128 isolated from wheat (Triticum turgidum) rhizosphere.</title>
        <authorList>
            <person name="Tovi N."/>
            <person name="Frenk S."/>
            <person name="Hadar Y."/>
            <person name="Minz D."/>
        </authorList>
    </citation>
    <scope>NUCLEOTIDE SEQUENCE [LARGE SCALE GENOMIC DNA]</scope>
    <source>
        <strain evidence="2 3">NT0128</strain>
    </source>
</reference>
<comment type="caution">
    <text evidence="2">The sequence shown here is derived from an EMBL/GenBank/DDBJ whole genome shotgun (WGS) entry which is preliminary data.</text>
</comment>
<sequence>MSSTLRKFLQALPWNQPIELPAHHQWKHANQRALLEWRIKARPYNTTVANGMFAFLLCTTLIFSYFLLYKNASFELIETTFIAVPGFFLFFLALYGTTHQKTKFAYRLTETGIELCEWKALGKGWMIALKWLTIIAAIAVLFVVALDPSAFWVALAGPGGMGLLYLGLANSKQFQEMHSLYRHNVFTWDEIKHIYIDKSRHLISLEYEWLNENLNKTLPWWTYIFCHKKGFETTTEIILSKNTDTPHTRKKIEVLQF</sequence>
<evidence type="ECO:0000313" key="2">
    <source>
        <dbReference type="EMBL" id="KJH79400.1"/>
    </source>
</evidence>
<feature type="transmembrane region" description="Helical" evidence="1">
    <location>
        <begin position="48"/>
        <end position="68"/>
    </location>
</feature>
<evidence type="ECO:0000256" key="1">
    <source>
        <dbReference type="SAM" id="Phobius"/>
    </source>
</evidence>
<proteinExistence type="predicted"/>